<reference evidence="2" key="1">
    <citation type="submission" date="2020-02" db="EMBL/GenBank/DDBJ databases">
        <authorList>
            <person name="Meier V. D."/>
        </authorList>
    </citation>
    <scope>NUCLEOTIDE SEQUENCE</scope>
    <source>
        <strain evidence="2">AVDCRST_MAG11</strain>
    </source>
</reference>
<accession>A0A6J4KBU0</accession>
<feature type="non-terminal residue" evidence="2">
    <location>
        <position position="1"/>
    </location>
</feature>
<proteinExistence type="predicted"/>
<evidence type="ECO:0000313" key="2">
    <source>
        <dbReference type="EMBL" id="CAA9300428.1"/>
    </source>
</evidence>
<organism evidence="2">
    <name type="scientific">uncultured Gemmatimonadaceae bacterium</name>
    <dbReference type="NCBI Taxonomy" id="246130"/>
    <lineage>
        <taxon>Bacteria</taxon>
        <taxon>Pseudomonadati</taxon>
        <taxon>Gemmatimonadota</taxon>
        <taxon>Gemmatimonadia</taxon>
        <taxon>Gemmatimonadales</taxon>
        <taxon>Gemmatimonadaceae</taxon>
        <taxon>environmental samples</taxon>
    </lineage>
</organism>
<feature type="compositionally biased region" description="Low complexity" evidence="1">
    <location>
        <begin position="1"/>
        <end position="15"/>
    </location>
</feature>
<gene>
    <name evidence="2" type="ORF">AVDCRST_MAG11-788</name>
</gene>
<feature type="non-terminal residue" evidence="2">
    <location>
        <position position="25"/>
    </location>
</feature>
<protein>
    <submittedName>
        <fullName evidence="2">Uncharacterized protein</fullName>
    </submittedName>
</protein>
<sequence>VHTVQRGGAAAAARRGGTGERGRAR</sequence>
<dbReference type="EMBL" id="CADCTU010000164">
    <property type="protein sequence ID" value="CAA9300428.1"/>
    <property type="molecule type" value="Genomic_DNA"/>
</dbReference>
<evidence type="ECO:0000256" key="1">
    <source>
        <dbReference type="SAM" id="MobiDB-lite"/>
    </source>
</evidence>
<name>A0A6J4KBU0_9BACT</name>
<dbReference type="AlphaFoldDB" id="A0A6J4KBU0"/>
<feature type="region of interest" description="Disordered" evidence="1">
    <location>
        <begin position="1"/>
        <end position="25"/>
    </location>
</feature>